<keyword evidence="3 5" id="KW-0235">DNA replication</keyword>
<dbReference type="Pfam" id="PF25005">
    <property type="entry name" value="PSF2_N"/>
    <property type="match status" value="1"/>
</dbReference>
<dbReference type="SUPFAM" id="SSF160059">
    <property type="entry name" value="PriA/YqbF domain"/>
    <property type="match status" value="1"/>
</dbReference>
<keyword evidence="4 5" id="KW-0539">Nucleus</keyword>
<protein>
    <recommendedName>
        <fullName evidence="5">DNA replication complex GINS protein PSF2</fullName>
    </recommendedName>
</protein>
<dbReference type="PANTHER" id="PTHR12772:SF0">
    <property type="entry name" value="DNA REPLICATION COMPLEX GINS PROTEIN PSF2"/>
    <property type="match status" value="1"/>
</dbReference>
<dbReference type="Gene3D" id="3.40.5.50">
    <property type="match status" value="1"/>
</dbReference>
<dbReference type="GO" id="GO:0071162">
    <property type="term" value="C:CMG complex"/>
    <property type="evidence" value="ECO:0007669"/>
    <property type="project" value="UniProtKB-ARBA"/>
</dbReference>
<evidence type="ECO:0000256" key="4">
    <source>
        <dbReference type="ARBA" id="ARBA00023242"/>
    </source>
</evidence>
<comment type="subcellular location">
    <subcellularLocation>
        <location evidence="1 5">Nucleus</location>
    </subcellularLocation>
</comment>
<evidence type="ECO:0000313" key="8">
    <source>
        <dbReference type="EMBL" id="KAL1491625.1"/>
    </source>
</evidence>
<dbReference type="GO" id="GO:0000811">
    <property type="term" value="C:GINS complex"/>
    <property type="evidence" value="ECO:0007669"/>
    <property type="project" value="UniProtKB-ARBA"/>
</dbReference>
<accession>A0ABD1EAL0</accession>
<name>A0ABD1EAL0_HYPHA</name>
<reference evidence="8 9" key="1">
    <citation type="submission" date="2024-05" db="EMBL/GenBank/DDBJ databases">
        <title>Genetic variation in Jamaican populations of the coffee berry borer (Hypothenemus hampei).</title>
        <authorList>
            <person name="Errbii M."/>
            <person name="Myrie A."/>
        </authorList>
    </citation>
    <scope>NUCLEOTIDE SEQUENCE [LARGE SCALE GENOMIC DNA]</scope>
    <source>
        <strain evidence="8">JA-Hopewell-2020-01-JO</strain>
        <tissue evidence="8">Whole body</tissue>
    </source>
</reference>
<organism evidence="8 9">
    <name type="scientific">Hypothenemus hampei</name>
    <name type="common">Coffee berry borer</name>
    <dbReference type="NCBI Taxonomy" id="57062"/>
    <lineage>
        <taxon>Eukaryota</taxon>
        <taxon>Metazoa</taxon>
        <taxon>Ecdysozoa</taxon>
        <taxon>Arthropoda</taxon>
        <taxon>Hexapoda</taxon>
        <taxon>Insecta</taxon>
        <taxon>Pterygota</taxon>
        <taxon>Neoptera</taxon>
        <taxon>Endopterygota</taxon>
        <taxon>Coleoptera</taxon>
        <taxon>Polyphaga</taxon>
        <taxon>Cucujiformia</taxon>
        <taxon>Curculionidae</taxon>
        <taxon>Scolytinae</taxon>
        <taxon>Hypothenemus</taxon>
    </lineage>
</organism>
<feature type="domain" description="GINS subunit" evidence="6">
    <location>
        <begin position="65"/>
        <end position="165"/>
    </location>
</feature>
<keyword evidence="9" id="KW-1185">Reference proteome</keyword>
<dbReference type="FunFam" id="1.20.58.1020:FF:000001">
    <property type="entry name" value="DNA replication complex GINS protein PSF2"/>
    <property type="match status" value="1"/>
</dbReference>
<proteinExistence type="inferred from homology"/>
<dbReference type="Gene3D" id="1.20.58.1020">
    <property type="match status" value="1"/>
</dbReference>
<dbReference type="PIRSF" id="PIRSF028998">
    <property type="entry name" value="GINS_Psf2_subgr"/>
    <property type="match status" value="1"/>
</dbReference>
<evidence type="ECO:0000256" key="5">
    <source>
        <dbReference type="PIRNR" id="PIRNR028998"/>
    </source>
</evidence>
<evidence type="ECO:0000256" key="2">
    <source>
        <dbReference type="ARBA" id="ARBA00010565"/>
    </source>
</evidence>
<dbReference type="AlphaFoldDB" id="A0ABD1EAL0"/>
<dbReference type="SUPFAM" id="SSF158573">
    <property type="entry name" value="GINS helical bundle-like"/>
    <property type="match status" value="1"/>
</dbReference>
<comment type="similarity">
    <text evidence="2 5">Belongs to the GINS2/PSF2 family.</text>
</comment>
<dbReference type="InterPro" id="IPR036224">
    <property type="entry name" value="GINS_bundle-like_dom_sf"/>
</dbReference>
<comment type="subunit">
    <text evidence="5">Component of the GINS complex.</text>
</comment>
<dbReference type="GO" id="GO:0006260">
    <property type="term" value="P:DNA replication"/>
    <property type="evidence" value="ECO:0007669"/>
    <property type="project" value="UniProtKB-KW"/>
</dbReference>
<comment type="caution">
    <text evidence="8">The sequence shown here is derived from an EMBL/GenBank/DDBJ whole genome shotgun (WGS) entry which is preliminary data.</text>
</comment>
<dbReference type="CDD" id="cd11712">
    <property type="entry name" value="GINS_A_psf2"/>
    <property type="match status" value="1"/>
</dbReference>
<dbReference type="InterPro" id="IPR056784">
    <property type="entry name" value="PSF2_N"/>
</dbReference>
<evidence type="ECO:0000259" key="6">
    <source>
        <dbReference type="Pfam" id="PF05916"/>
    </source>
</evidence>
<dbReference type="Pfam" id="PF05916">
    <property type="entry name" value="Sld5"/>
    <property type="match status" value="1"/>
</dbReference>
<dbReference type="PANTHER" id="PTHR12772">
    <property type="entry name" value="DNA REPLICATION COMPLEX GINS PROTEIN PSF2"/>
    <property type="match status" value="1"/>
</dbReference>
<evidence type="ECO:0000313" key="9">
    <source>
        <dbReference type="Proteomes" id="UP001566132"/>
    </source>
</evidence>
<dbReference type="Proteomes" id="UP001566132">
    <property type="component" value="Unassembled WGS sequence"/>
</dbReference>
<dbReference type="InterPro" id="IPR021151">
    <property type="entry name" value="GINS_A"/>
</dbReference>
<evidence type="ECO:0000256" key="1">
    <source>
        <dbReference type="ARBA" id="ARBA00004123"/>
    </source>
</evidence>
<dbReference type="EMBL" id="JBDJPC010000009">
    <property type="protein sequence ID" value="KAL1491625.1"/>
    <property type="molecule type" value="Genomic_DNA"/>
</dbReference>
<dbReference type="FunFam" id="3.40.5.50:FF:000001">
    <property type="entry name" value="DNA replication complex GINS protein PSF2"/>
    <property type="match status" value="1"/>
</dbReference>
<feature type="domain" description="DNA replication complex GINS protein PSF2 N-terminal" evidence="7">
    <location>
        <begin position="2"/>
        <end position="61"/>
    </location>
</feature>
<gene>
    <name evidence="8" type="ORF">ABEB36_012195</name>
</gene>
<dbReference type="CDD" id="cd21694">
    <property type="entry name" value="GINS_B_Psf2"/>
    <property type="match status" value="1"/>
</dbReference>
<evidence type="ECO:0000256" key="3">
    <source>
        <dbReference type="ARBA" id="ARBA00022705"/>
    </source>
</evidence>
<dbReference type="InterPro" id="IPR007257">
    <property type="entry name" value="GINS_Psf2"/>
</dbReference>
<evidence type="ECO:0000259" key="7">
    <source>
        <dbReference type="Pfam" id="PF25005"/>
    </source>
</evidence>
<sequence>MDPDEVEFWAEKTPIQIIPSFNSQTMFLIGGDIGPFRASIPTRVPLWMAIHLKKQQQCKIIPPDWLDVEILTNVKEQEKDNKSFVKMPSEHYMVEAKLILGNAADDIPRVDEIRTIIKDIWDIRMSKLRSSMDLMIKNSSMYAAVDNLTLMEMNSIRPILPNALDQIYRMKTIKRGLTGRTQGTSILSHSKSTVSFNS</sequence>